<dbReference type="Pfam" id="PF16138">
    <property type="entry name" value="DUF4846"/>
    <property type="match status" value="1"/>
</dbReference>
<protein>
    <recommendedName>
        <fullName evidence="3">Lipoprotein</fullName>
    </recommendedName>
</protein>
<sequence>MEYTKQSLEEPSREGGITVVKKWIAMTALSAMLLSSCSAADAVSGTKSHKQQLIHAEGANVIDRIAVPKGYERVPVEDGSYELYLRNLPLKPHGSKVHLFNGDLKAKEVYEAVLDVDVGERDLQQCADAVMRLRAEYLYGSGNYDKIHFNFTNGFRTDYATWRKGNRIEVSGNKVSWAKRGAASNSYEVFRSYLNMVFAYAGTLSLSKEMKQVPLSEMQAGDVFLEGGTPGHAIVVLDMAENPKTGEKLFLLAQGYTPAQDIHILENGANGEGNPWYSTSFEGKLSTPEWTFTREQLYRFTD</sequence>
<gene>
    <name evidence="1" type="ORF">GC096_33495</name>
</gene>
<keyword evidence="2" id="KW-1185">Reference proteome</keyword>
<proteinExistence type="predicted"/>
<evidence type="ECO:0000313" key="1">
    <source>
        <dbReference type="EMBL" id="NOU68936.1"/>
    </source>
</evidence>
<accession>A0ABX1XKG7</accession>
<comment type="caution">
    <text evidence="1">The sequence shown here is derived from an EMBL/GenBank/DDBJ whole genome shotgun (WGS) entry which is preliminary data.</text>
</comment>
<dbReference type="Proteomes" id="UP000653578">
    <property type="component" value="Unassembled WGS sequence"/>
</dbReference>
<name>A0ABX1XKG7_9BACL</name>
<dbReference type="InterPro" id="IPR032315">
    <property type="entry name" value="DUF4846"/>
</dbReference>
<evidence type="ECO:0008006" key="3">
    <source>
        <dbReference type="Google" id="ProtNLM"/>
    </source>
</evidence>
<organism evidence="1 2">
    <name type="scientific">Paenibacillus plantarum</name>
    <dbReference type="NCBI Taxonomy" id="2654975"/>
    <lineage>
        <taxon>Bacteria</taxon>
        <taxon>Bacillati</taxon>
        <taxon>Bacillota</taxon>
        <taxon>Bacilli</taxon>
        <taxon>Bacillales</taxon>
        <taxon>Paenibacillaceae</taxon>
        <taxon>Paenibacillus</taxon>
    </lineage>
</organism>
<reference evidence="1 2" key="1">
    <citation type="submission" date="2019-10" db="EMBL/GenBank/DDBJ databases">
        <title>Description of Paenibacillus humi sp. nov.</title>
        <authorList>
            <person name="Carlier A."/>
            <person name="Qi S."/>
        </authorList>
    </citation>
    <scope>NUCLEOTIDE SEQUENCE [LARGE SCALE GENOMIC DNA]</scope>
    <source>
        <strain evidence="1 2">LMG 31461</strain>
    </source>
</reference>
<evidence type="ECO:0000313" key="2">
    <source>
        <dbReference type="Proteomes" id="UP000653578"/>
    </source>
</evidence>
<dbReference type="EMBL" id="WHNY01000082">
    <property type="protein sequence ID" value="NOU68936.1"/>
    <property type="molecule type" value="Genomic_DNA"/>
</dbReference>